<accession>A0AAW0R725</accession>
<comment type="caution">
    <text evidence="2">The sequence shown here is derived from an EMBL/GenBank/DDBJ whole genome shotgun (WGS) entry which is preliminary data.</text>
</comment>
<proteinExistence type="predicted"/>
<evidence type="ECO:0000313" key="3">
    <source>
        <dbReference type="Proteomes" id="UP001392437"/>
    </source>
</evidence>
<dbReference type="Proteomes" id="UP001392437">
    <property type="component" value="Unassembled WGS sequence"/>
</dbReference>
<organism evidence="2 3">
    <name type="scientific">Apiospora kogelbergensis</name>
    <dbReference type="NCBI Taxonomy" id="1337665"/>
    <lineage>
        <taxon>Eukaryota</taxon>
        <taxon>Fungi</taxon>
        <taxon>Dikarya</taxon>
        <taxon>Ascomycota</taxon>
        <taxon>Pezizomycotina</taxon>
        <taxon>Sordariomycetes</taxon>
        <taxon>Xylariomycetidae</taxon>
        <taxon>Amphisphaeriales</taxon>
        <taxon>Apiosporaceae</taxon>
        <taxon>Apiospora</taxon>
    </lineage>
</organism>
<protein>
    <submittedName>
        <fullName evidence="2">Uncharacterized protein</fullName>
    </submittedName>
</protein>
<name>A0AAW0R725_9PEZI</name>
<sequence>MAPSTSYIPRFLLPQYGAIWRSSTARAMPFSRPISADVGQVLVRYASKTAAAKSTATTTTTTAAKKVTAPKAASTKASPTKATKAPAAKAPATKAPAAAKSTTATPPKTAPTKAAPAAKATAAAKPATPKTPVSGPTIKNTPVTPATKPAAPAPATKAPPAATAPKPANPSKPIVLEKPEKFNPPSHGARLPRSTPKHYGGALGAEELTAQKTKEYPGLPPPPNTWSHWFINNKHIHMFITLGALMSLGVYTFTARFNANSPFADMIPPIGEFPKQPINYIRTCVEVLKLHEEHESAQTAEKRRRRIEDVQKRNEYRKAHGLPVANGIESWTGASTKSAEAVDAADAAAGVSPVTAAPSAAVDAISAHERQEAELQVDADGKRKKVLGIF</sequence>
<feature type="compositionally biased region" description="Low complexity" evidence="1">
    <location>
        <begin position="139"/>
        <end position="173"/>
    </location>
</feature>
<reference evidence="2 3" key="1">
    <citation type="submission" date="2023-01" db="EMBL/GenBank/DDBJ databases">
        <title>Analysis of 21 Apiospora genomes using comparative genomics revels a genus with tremendous synthesis potential of carbohydrate active enzymes and secondary metabolites.</title>
        <authorList>
            <person name="Sorensen T."/>
        </authorList>
    </citation>
    <scope>NUCLEOTIDE SEQUENCE [LARGE SCALE GENOMIC DNA]</scope>
    <source>
        <strain evidence="2 3">CBS 117206</strain>
    </source>
</reference>
<evidence type="ECO:0000256" key="1">
    <source>
        <dbReference type="SAM" id="MobiDB-lite"/>
    </source>
</evidence>
<feature type="compositionally biased region" description="Low complexity" evidence="1">
    <location>
        <begin position="49"/>
        <end position="132"/>
    </location>
</feature>
<keyword evidence="3" id="KW-1185">Reference proteome</keyword>
<gene>
    <name evidence="2" type="ORF">PG999_001990</name>
</gene>
<dbReference type="EMBL" id="JAQQWP010000002">
    <property type="protein sequence ID" value="KAK8129610.1"/>
    <property type="molecule type" value="Genomic_DNA"/>
</dbReference>
<evidence type="ECO:0000313" key="2">
    <source>
        <dbReference type="EMBL" id="KAK8129610.1"/>
    </source>
</evidence>
<dbReference type="AlphaFoldDB" id="A0AAW0R725"/>
<feature type="region of interest" description="Disordered" evidence="1">
    <location>
        <begin position="49"/>
        <end position="195"/>
    </location>
</feature>